<feature type="domain" description="Anti sigma-E protein RseA N-terminal" evidence="1">
    <location>
        <begin position="13"/>
        <end position="104"/>
    </location>
</feature>
<proteinExistence type="predicted"/>
<dbReference type="PANTHER" id="PTHR38104">
    <property type="match status" value="1"/>
</dbReference>
<organism evidence="2 3">
    <name type="scientific">Ideonella paludis</name>
    <dbReference type="NCBI Taxonomy" id="1233411"/>
    <lineage>
        <taxon>Bacteria</taxon>
        <taxon>Pseudomonadati</taxon>
        <taxon>Pseudomonadota</taxon>
        <taxon>Betaproteobacteria</taxon>
        <taxon>Burkholderiales</taxon>
        <taxon>Sphaerotilaceae</taxon>
        <taxon>Ideonella</taxon>
    </lineage>
</organism>
<dbReference type="InterPro" id="IPR036147">
    <property type="entry name" value="Anti-sigma_E_RseA_N_sf"/>
</dbReference>
<protein>
    <submittedName>
        <fullName evidence="2">Sigma-E factor negative regulatory protein</fullName>
    </submittedName>
</protein>
<dbReference type="PANTHER" id="PTHR38104:SF1">
    <property type="entry name" value="ANTI-SIGMA-E FACTOR RSEA"/>
    <property type="match status" value="1"/>
</dbReference>
<dbReference type="SUPFAM" id="SSF89069">
    <property type="entry name" value="N-terminal, cytoplasmic domain of anti-sigmaE factor RseA"/>
    <property type="match status" value="1"/>
</dbReference>
<reference evidence="2 3" key="1">
    <citation type="submission" date="2021-04" db="EMBL/GenBank/DDBJ databases">
        <title>The genome sequence of type strain Ideonella paludis KCTC 32238.</title>
        <authorList>
            <person name="Liu Y."/>
        </authorList>
    </citation>
    <scope>NUCLEOTIDE SEQUENCE [LARGE SCALE GENOMIC DNA]</scope>
    <source>
        <strain evidence="2 3">KCTC 32238</strain>
    </source>
</reference>
<keyword evidence="3" id="KW-1185">Reference proteome</keyword>
<gene>
    <name evidence="2" type="ORF">KAK11_09895</name>
</gene>
<evidence type="ECO:0000259" key="1">
    <source>
        <dbReference type="Pfam" id="PF03872"/>
    </source>
</evidence>
<dbReference type="InterPro" id="IPR005572">
    <property type="entry name" value="Anti-sigma_E_RseA_N"/>
</dbReference>
<evidence type="ECO:0000313" key="3">
    <source>
        <dbReference type="Proteomes" id="UP000672097"/>
    </source>
</evidence>
<sequence>MTSAIPHPKPLTPEQCSALFDGEAEAAELEQLCRQWADDDTREDWHTWSLIGDVLRSEDLAQTPSHDAHFLAGLRQRLAQEPTVLAPAAAALTQQRLEPAQAAPRQRRVGTRYWLGSAAVAASVAVAVGSWVRQPQGLPQAVAPGLAQVGPAPEVSAQMPMTMVRDPELDRYLAAHRQYVQGPALAAPGGVRQVAVNPSR</sequence>
<dbReference type="Gene3D" id="1.10.10.880">
    <property type="entry name" value="Anti sigma-E protein RseA, N-terminal domain"/>
    <property type="match status" value="1"/>
</dbReference>
<dbReference type="EMBL" id="JAGQDG010000003">
    <property type="protein sequence ID" value="MBQ0935640.1"/>
    <property type="molecule type" value="Genomic_DNA"/>
</dbReference>
<evidence type="ECO:0000313" key="2">
    <source>
        <dbReference type="EMBL" id="MBQ0935640.1"/>
    </source>
</evidence>
<name>A0ABS5DWX2_9BURK</name>
<accession>A0ABS5DWX2</accession>
<dbReference type="RefSeq" id="WP_210808756.1">
    <property type="nucleotide sequence ID" value="NZ_JAGQDG010000003.1"/>
</dbReference>
<dbReference type="InterPro" id="IPR052383">
    <property type="entry name" value="Anti-sigma-E_RseA-like"/>
</dbReference>
<dbReference type="Pfam" id="PF03872">
    <property type="entry name" value="RseA_N"/>
    <property type="match status" value="1"/>
</dbReference>
<dbReference type="CDD" id="cd16328">
    <property type="entry name" value="RseA_N"/>
    <property type="match status" value="1"/>
</dbReference>
<dbReference type="Proteomes" id="UP000672097">
    <property type="component" value="Unassembled WGS sequence"/>
</dbReference>
<comment type="caution">
    <text evidence="2">The sequence shown here is derived from an EMBL/GenBank/DDBJ whole genome shotgun (WGS) entry which is preliminary data.</text>
</comment>